<evidence type="ECO:0000259" key="2">
    <source>
        <dbReference type="SMART" id="SM00327"/>
    </source>
</evidence>
<dbReference type="RefSeq" id="WP_073014987.1">
    <property type="nucleotide sequence ID" value="NZ_FRBW01000005.1"/>
</dbReference>
<proteinExistence type="predicted"/>
<accession>A0A1M7NML4</accession>
<keyword evidence="1" id="KW-0472">Membrane</keyword>
<keyword evidence="1" id="KW-1133">Transmembrane helix</keyword>
<dbReference type="STRING" id="735517.SAMN05444272_3855"/>
<dbReference type="InterPro" id="IPR036465">
    <property type="entry name" value="vWFA_dom_sf"/>
</dbReference>
<dbReference type="Pfam" id="PF13519">
    <property type="entry name" value="VWA_2"/>
    <property type="match status" value="1"/>
</dbReference>
<keyword evidence="1" id="KW-0812">Transmembrane</keyword>
<dbReference type="Gene3D" id="3.40.50.410">
    <property type="entry name" value="von Willebrand factor, type A domain"/>
    <property type="match status" value="1"/>
</dbReference>
<gene>
    <name evidence="3" type="ORF">SAMN05444272_3855</name>
</gene>
<sequence>MTELVLLRPWWLAAWPLLAMLGLLSWRRGAHAGGWQKIMPPVMLEAMQRLGHLDRGTGAARLSCLFAAAVLATGLSGPSVPREDAPVVAGSGAILIALDMSRSITEGTALADAQTAAAQVLAAANGRPVGLILFNGEAYDIAAPTLDPSTLETQIAVLSPETMPGQGSRPAAAFALARDMLSNSPDNDLVLITDGGGIDTAAIAEAERLTGSGVRLLVLTVSGSAGPTVPPDALEKLEIYATIVAADAPGPVLQKLSAPFLGRTDPVAASLRFLDLGPFLCILAMFPLLSLFRRAA</sequence>
<dbReference type="OrthoDB" id="8456929at2"/>
<protein>
    <submittedName>
        <fullName evidence="3">Ca-activated chloride channel family protein</fullName>
    </submittedName>
</protein>
<dbReference type="InterPro" id="IPR002035">
    <property type="entry name" value="VWF_A"/>
</dbReference>
<feature type="transmembrane region" description="Helical" evidence="1">
    <location>
        <begin position="273"/>
        <end position="292"/>
    </location>
</feature>
<dbReference type="EMBL" id="FRBW01000005">
    <property type="protein sequence ID" value="SHN05226.1"/>
    <property type="molecule type" value="Genomic_DNA"/>
</dbReference>
<organism evidence="3 4">
    <name type="scientific">Roseibium suaedae</name>
    <dbReference type="NCBI Taxonomy" id="735517"/>
    <lineage>
        <taxon>Bacteria</taxon>
        <taxon>Pseudomonadati</taxon>
        <taxon>Pseudomonadota</taxon>
        <taxon>Alphaproteobacteria</taxon>
        <taxon>Hyphomicrobiales</taxon>
        <taxon>Stappiaceae</taxon>
        <taxon>Roseibium</taxon>
    </lineage>
</organism>
<name>A0A1M7NML4_9HYPH</name>
<evidence type="ECO:0000256" key="1">
    <source>
        <dbReference type="SAM" id="Phobius"/>
    </source>
</evidence>
<evidence type="ECO:0000313" key="3">
    <source>
        <dbReference type="EMBL" id="SHN05226.1"/>
    </source>
</evidence>
<evidence type="ECO:0000313" key="4">
    <source>
        <dbReference type="Proteomes" id="UP000186002"/>
    </source>
</evidence>
<keyword evidence="4" id="KW-1185">Reference proteome</keyword>
<dbReference type="CDD" id="cd00198">
    <property type="entry name" value="vWFA"/>
    <property type="match status" value="1"/>
</dbReference>
<dbReference type="SUPFAM" id="SSF53300">
    <property type="entry name" value="vWA-like"/>
    <property type="match status" value="1"/>
</dbReference>
<dbReference type="SMART" id="SM00327">
    <property type="entry name" value="VWA"/>
    <property type="match status" value="1"/>
</dbReference>
<feature type="domain" description="VWFA" evidence="2">
    <location>
        <begin position="91"/>
        <end position="257"/>
    </location>
</feature>
<dbReference type="AlphaFoldDB" id="A0A1M7NML4"/>
<reference evidence="3 4" key="1">
    <citation type="submission" date="2016-11" db="EMBL/GenBank/DDBJ databases">
        <authorList>
            <person name="Jaros S."/>
            <person name="Januszkiewicz K."/>
            <person name="Wedrychowicz H."/>
        </authorList>
    </citation>
    <scope>NUCLEOTIDE SEQUENCE [LARGE SCALE GENOMIC DNA]</scope>
    <source>
        <strain evidence="3 4">DSM 22153</strain>
    </source>
</reference>
<dbReference type="Proteomes" id="UP000186002">
    <property type="component" value="Unassembled WGS sequence"/>
</dbReference>